<evidence type="ECO:0000313" key="3">
    <source>
        <dbReference type="Proteomes" id="UP000607397"/>
    </source>
</evidence>
<evidence type="ECO:0000256" key="1">
    <source>
        <dbReference type="SAM" id="MobiDB-lite"/>
    </source>
</evidence>
<organism evidence="2 3">
    <name type="scientific">Petrachloros mirabilis ULC683</name>
    <dbReference type="NCBI Taxonomy" id="2781853"/>
    <lineage>
        <taxon>Bacteria</taxon>
        <taxon>Bacillati</taxon>
        <taxon>Cyanobacteriota</taxon>
        <taxon>Cyanophyceae</taxon>
        <taxon>Synechococcales</taxon>
        <taxon>Petrachlorosaceae</taxon>
        <taxon>Petrachloros</taxon>
        <taxon>Petrachloros mirabilis</taxon>
    </lineage>
</organism>
<dbReference type="EMBL" id="WVIC01000005">
    <property type="protein sequence ID" value="NCJ05607.1"/>
    <property type="molecule type" value="Genomic_DNA"/>
</dbReference>
<proteinExistence type="predicted"/>
<evidence type="ECO:0000313" key="2">
    <source>
        <dbReference type="EMBL" id="NCJ05607.1"/>
    </source>
</evidence>
<protein>
    <submittedName>
        <fullName evidence="2">Uncharacterized protein</fullName>
    </submittedName>
</protein>
<reference evidence="2" key="1">
    <citation type="submission" date="2019-12" db="EMBL/GenBank/DDBJ databases">
        <title>High-Quality draft genome sequences of three cyanobacteria isolated from the limestone walls of the Old Cathedral of Coimbra.</title>
        <authorList>
            <person name="Tiago I."/>
            <person name="Soares F."/>
            <person name="Portugal A."/>
        </authorList>
    </citation>
    <scope>NUCLEOTIDE SEQUENCE [LARGE SCALE GENOMIC DNA]</scope>
    <source>
        <strain evidence="2">C</strain>
    </source>
</reference>
<dbReference type="AlphaFoldDB" id="A0A8K1ZWY0"/>
<sequence length="122" mass="13101">MMSRSNLLRPIFLSLGLAGTLLLTVAPATWAQLGTPTPGLSPRPEAEDPNNPVNLFNNQGGAGSLMNLLNQLQLMGGRSGAEFRDDVHNNLQSAAEEFRQKQQLQLEQPSFTEPAPALVPAP</sequence>
<feature type="compositionally biased region" description="Polar residues" evidence="1">
    <location>
        <begin position="101"/>
        <end position="111"/>
    </location>
</feature>
<dbReference type="Proteomes" id="UP000607397">
    <property type="component" value="Unassembled WGS sequence"/>
</dbReference>
<dbReference type="RefSeq" id="WP_161824088.1">
    <property type="nucleotide sequence ID" value="NZ_WVIC01000005.1"/>
</dbReference>
<name>A0A8K1ZWY0_9CYAN</name>
<accession>A0A8K1ZWY0</accession>
<comment type="caution">
    <text evidence="2">The sequence shown here is derived from an EMBL/GenBank/DDBJ whole genome shotgun (WGS) entry which is preliminary data.</text>
</comment>
<gene>
    <name evidence="2" type="ORF">GS597_03605</name>
</gene>
<feature type="region of interest" description="Disordered" evidence="1">
    <location>
        <begin position="98"/>
        <end position="122"/>
    </location>
</feature>
<keyword evidence="3" id="KW-1185">Reference proteome</keyword>